<reference evidence="2" key="2">
    <citation type="submission" date="2022-10" db="EMBL/GenBank/DDBJ databases">
        <authorList>
            <person name="Trinh H.N."/>
        </authorList>
    </citation>
    <scope>NUCLEOTIDE SEQUENCE</scope>
    <source>
        <strain evidence="2">RN2-1</strain>
    </source>
</reference>
<evidence type="ECO:0000313" key="3">
    <source>
        <dbReference type="Proteomes" id="UP001165679"/>
    </source>
</evidence>
<evidence type="ECO:0000259" key="1">
    <source>
        <dbReference type="Pfam" id="PF00582"/>
    </source>
</evidence>
<organism evidence="2 3">
    <name type="scientific">Limobrevibacterium gyesilva</name>
    <dbReference type="NCBI Taxonomy" id="2991712"/>
    <lineage>
        <taxon>Bacteria</taxon>
        <taxon>Pseudomonadati</taxon>
        <taxon>Pseudomonadota</taxon>
        <taxon>Alphaproteobacteria</taxon>
        <taxon>Acetobacterales</taxon>
        <taxon>Acetobacteraceae</taxon>
        <taxon>Limobrevibacterium</taxon>
    </lineage>
</organism>
<protein>
    <submittedName>
        <fullName evidence="2">Universal stress protein</fullName>
    </submittedName>
</protein>
<dbReference type="Pfam" id="PF00582">
    <property type="entry name" value="Usp"/>
    <property type="match status" value="1"/>
</dbReference>
<reference evidence="2" key="1">
    <citation type="submission" date="2022-09" db="EMBL/GenBank/DDBJ databases">
        <title>Rhodovastum sp. nov. RN2-1 isolated from soil in Seongnam, South Korea.</title>
        <authorList>
            <person name="Le N.T."/>
        </authorList>
    </citation>
    <scope>NUCLEOTIDE SEQUENCE</scope>
    <source>
        <strain evidence="2">RN2-1</strain>
    </source>
</reference>
<name>A0AA41YNY9_9PROT</name>
<dbReference type="SUPFAM" id="SSF52402">
    <property type="entry name" value="Adenine nucleotide alpha hydrolases-like"/>
    <property type="match status" value="2"/>
</dbReference>
<dbReference type="RefSeq" id="WP_264712613.1">
    <property type="nucleotide sequence ID" value="NZ_JAPDNT010000002.1"/>
</dbReference>
<dbReference type="InterPro" id="IPR006016">
    <property type="entry name" value="UspA"/>
</dbReference>
<proteinExistence type="predicted"/>
<dbReference type="EMBL" id="JAPDNT010000002">
    <property type="protein sequence ID" value="MCW3473993.1"/>
    <property type="molecule type" value="Genomic_DNA"/>
</dbReference>
<dbReference type="Gene3D" id="3.40.50.12370">
    <property type="match status" value="1"/>
</dbReference>
<evidence type="ECO:0000313" key="2">
    <source>
        <dbReference type="EMBL" id="MCW3473993.1"/>
    </source>
</evidence>
<dbReference type="AlphaFoldDB" id="A0AA41YNY9"/>
<keyword evidence="3" id="KW-1185">Reference proteome</keyword>
<comment type="caution">
    <text evidence="2">The sequence shown here is derived from an EMBL/GenBank/DDBJ whole genome shotgun (WGS) entry which is preliminary data.</text>
</comment>
<gene>
    <name evidence="2" type="ORF">OL599_05330</name>
</gene>
<accession>A0AA41YNY9</accession>
<dbReference type="Proteomes" id="UP001165679">
    <property type="component" value="Unassembled WGS sequence"/>
</dbReference>
<sequence length="264" mass="27502">MTRILAVLNRPASAEAVLRAAGLLAARLGGAVEALHVQWANAHVPGEELMPGAERARRAHEAARRSAALHAAFVAARVPHAVWRECAGPTRAAVAEAALLADFVVLGHAPPTFYEDAPDALRGALLDAAAPVLMVPDHAPATLGEHVALAWRPGPPAEHAAEAALPLLERAARVFVLIATIHGEASHPPGILLRDLDHAGIPHVVHRFEPEGSLGVALAREAAALGADLLVMGAFGHSRMRELLLGGATHDILAGVALPVLLRH</sequence>
<dbReference type="CDD" id="cd00293">
    <property type="entry name" value="USP-like"/>
    <property type="match status" value="1"/>
</dbReference>
<feature type="domain" description="UspA" evidence="1">
    <location>
        <begin position="179"/>
        <end position="262"/>
    </location>
</feature>